<accession>A0A9P6MP96</accession>
<protein>
    <submittedName>
        <fullName evidence="1">Uncharacterized protein</fullName>
    </submittedName>
</protein>
<proteinExistence type="predicted"/>
<sequence length="144" mass="15887">MNALGFYTDDDITMTERTSVQADWILLTFNTSSYWYSLLGPDNTCNDYSMYSSLNFAVRYPASSVGFNIVLQTNDNATCTQMTQYPYNVTSLVNSATAGSDGWLHVSVPLSSFAGINLKALKALVVAGFTAAGRIEFDYFNFTK</sequence>
<dbReference type="Gene3D" id="2.60.120.430">
    <property type="entry name" value="Galactose-binding lectin"/>
    <property type="match status" value="1"/>
</dbReference>
<dbReference type="InterPro" id="IPR008979">
    <property type="entry name" value="Galactose-bd-like_sf"/>
</dbReference>
<evidence type="ECO:0000313" key="2">
    <source>
        <dbReference type="Proteomes" id="UP000703661"/>
    </source>
</evidence>
<dbReference type="SUPFAM" id="SSF49785">
    <property type="entry name" value="Galactose-binding domain-like"/>
    <property type="match status" value="1"/>
</dbReference>
<dbReference type="AlphaFoldDB" id="A0A9P6MP96"/>
<evidence type="ECO:0000313" key="1">
    <source>
        <dbReference type="EMBL" id="KAG0008286.1"/>
    </source>
</evidence>
<dbReference type="Proteomes" id="UP000703661">
    <property type="component" value="Unassembled WGS sequence"/>
</dbReference>
<name>A0A9P6MP96_9FUNG</name>
<comment type="caution">
    <text evidence="1">The sequence shown here is derived from an EMBL/GenBank/DDBJ whole genome shotgun (WGS) entry which is preliminary data.</text>
</comment>
<organism evidence="1 2">
    <name type="scientific">Entomortierella chlamydospora</name>
    <dbReference type="NCBI Taxonomy" id="101097"/>
    <lineage>
        <taxon>Eukaryota</taxon>
        <taxon>Fungi</taxon>
        <taxon>Fungi incertae sedis</taxon>
        <taxon>Mucoromycota</taxon>
        <taxon>Mortierellomycotina</taxon>
        <taxon>Mortierellomycetes</taxon>
        <taxon>Mortierellales</taxon>
        <taxon>Mortierellaceae</taxon>
        <taxon>Entomortierella</taxon>
    </lineage>
</organism>
<keyword evidence="2" id="KW-1185">Reference proteome</keyword>
<reference evidence="1" key="1">
    <citation type="journal article" date="2020" name="Fungal Divers.">
        <title>Resolving the Mortierellaceae phylogeny through synthesis of multi-gene phylogenetics and phylogenomics.</title>
        <authorList>
            <person name="Vandepol N."/>
            <person name="Liber J."/>
            <person name="Desiro A."/>
            <person name="Na H."/>
            <person name="Kennedy M."/>
            <person name="Barry K."/>
            <person name="Grigoriev I.V."/>
            <person name="Miller A.N."/>
            <person name="O'Donnell K."/>
            <person name="Stajich J.E."/>
            <person name="Bonito G."/>
        </authorList>
    </citation>
    <scope>NUCLEOTIDE SEQUENCE</scope>
    <source>
        <strain evidence="1">NRRL 2769</strain>
    </source>
</reference>
<gene>
    <name evidence="1" type="ORF">BGZ80_003621</name>
</gene>
<dbReference type="EMBL" id="JAAAID010001970">
    <property type="protein sequence ID" value="KAG0008286.1"/>
    <property type="molecule type" value="Genomic_DNA"/>
</dbReference>